<dbReference type="EMBL" id="CAMXCT030001436">
    <property type="protein sequence ID" value="CAL4777376.1"/>
    <property type="molecule type" value="Genomic_DNA"/>
</dbReference>
<feature type="domain" description="RING-type" evidence="3">
    <location>
        <begin position="9"/>
        <end position="48"/>
    </location>
</feature>
<gene>
    <name evidence="5" type="ORF">C1SCF055_LOCUS17085</name>
</gene>
<dbReference type="GO" id="GO:0008270">
    <property type="term" value="F:zinc ion binding"/>
    <property type="evidence" value="ECO:0007669"/>
    <property type="project" value="UniProtKB-KW"/>
</dbReference>
<name>A0A9P1FUH4_9DINO</name>
<keyword evidence="2" id="KW-0863">Zinc-finger</keyword>
<dbReference type="Gene3D" id="3.30.160.60">
    <property type="entry name" value="Classic Zinc Finger"/>
    <property type="match status" value="1"/>
</dbReference>
<evidence type="ECO:0000313" key="5">
    <source>
        <dbReference type="EMBL" id="CAI3990064.1"/>
    </source>
</evidence>
<dbReference type="InterPro" id="IPR047153">
    <property type="entry name" value="TRIM45/56/19-like"/>
</dbReference>
<keyword evidence="8" id="KW-1185">Reference proteome</keyword>
<dbReference type="CDD" id="cd19757">
    <property type="entry name" value="Bbox1"/>
    <property type="match status" value="1"/>
</dbReference>
<dbReference type="SUPFAM" id="SSF57850">
    <property type="entry name" value="RING/U-box"/>
    <property type="match status" value="1"/>
</dbReference>
<reference evidence="5" key="1">
    <citation type="submission" date="2022-10" db="EMBL/GenBank/DDBJ databases">
        <authorList>
            <person name="Chen Y."/>
            <person name="Dougan E. K."/>
            <person name="Chan C."/>
            <person name="Rhodes N."/>
            <person name="Thang M."/>
        </authorList>
    </citation>
    <scope>NUCLEOTIDE SEQUENCE</scope>
</reference>
<evidence type="ECO:0000259" key="3">
    <source>
        <dbReference type="PROSITE" id="PS50089"/>
    </source>
</evidence>
<dbReference type="AlphaFoldDB" id="A0A9P1FUH4"/>
<dbReference type="PANTHER" id="PTHR25462:SF296">
    <property type="entry name" value="MEIOTIC P26, ISOFORM F"/>
    <property type="match status" value="1"/>
</dbReference>
<comment type="caution">
    <text evidence="5">The sequence shown here is derived from an EMBL/GenBank/DDBJ whole genome shotgun (WGS) entry which is preliminary data.</text>
</comment>
<evidence type="ECO:0000256" key="1">
    <source>
        <dbReference type="ARBA" id="ARBA00022723"/>
    </source>
</evidence>
<dbReference type="Proteomes" id="UP001152797">
    <property type="component" value="Unassembled WGS sequence"/>
</dbReference>
<dbReference type="PROSITE" id="PS50089">
    <property type="entry name" value="ZF_RING_2"/>
    <property type="match status" value="1"/>
</dbReference>
<reference evidence="6" key="2">
    <citation type="submission" date="2024-04" db="EMBL/GenBank/DDBJ databases">
        <authorList>
            <person name="Chen Y."/>
            <person name="Shah S."/>
            <person name="Dougan E. K."/>
            <person name="Thang M."/>
            <person name="Chan C."/>
        </authorList>
    </citation>
    <scope>NUCLEOTIDE SEQUENCE [LARGE SCALE GENOMIC DNA]</scope>
</reference>
<dbReference type="EMBL" id="CAMXCT010001436">
    <property type="protein sequence ID" value="CAI3990064.1"/>
    <property type="molecule type" value="Genomic_DNA"/>
</dbReference>
<evidence type="ECO:0000313" key="8">
    <source>
        <dbReference type="Proteomes" id="UP001152797"/>
    </source>
</evidence>
<dbReference type="InterPro" id="IPR000315">
    <property type="entry name" value="Znf_B-box"/>
</dbReference>
<evidence type="ECO:0000313" key="7">
    <source>
        <dbReference type="EMBL" id="CAL4777376.1"/>
    </source>
</evidence>
<dbReference type="OrthoDB" id="432805at2759"/>
<keyword evidence="1" id="KW-0479">Metal-binding</keyword>
<dbReference type="EMBL" id="CAMXCT020001436">
    <property type="protein sequence ID" value="CAL1143439.1"/>
    <property type="molecule type" value="Genomic_DNA"/>
</dbReference>
<dbReference type="InterPro" id="IPR013083">
    <property type="entry name" value="Znf_RING/FYVE/PHD"/>
</dbReference>
<sequence>MRIPHEVSCAICHEIVTDPITLDCFHHLCAAHVANFGNGDPVACPICKASSPVPEGGLKVDTVKKIVVDYFKQQLALKEPDEESEPLRPIPVTCAYCEEQEATRRCVECHGQPLCEECATSTHSKGYFREHTFMGVRDDLPKKDKEKDDFRMVCPEHGEKLEFYCCDCRTPICSHCLIVGCHQGHERTKMDEAILTGKDTLGAWAQKMNQLKASTKALLEAFQAADEEAIKNGENQRSTVNYEMDHLREMIETKRRQLLQQSALEEKQKRVQLQVQIQQAQAVLSEIESLISRSEDLLELNCDHHFVVLVLQLIQDMKGRSSQQVDDRRRVNTAFRSLNTDQQVRVIGELELGYPQPVMQVLGGLVHQTEVVAPVAPFQGSSATTMPYVSHSNGVQHAMMAPQVVHVGHVYRQSLPPQ</sequence>
<evidence type="ECO:0000259" key="4">
    <source>
        <dbReference type="PROSITE" id="PS50119"/>
    </source>
</evidence>
<evidence type="ECO:0000313" key="6">
    <source>
        <dbReference type="EMBL" id="CAL1143439.1"/>
    </source>
</evidence>
<dbReference type="Gene3D" id="3.30.40.10">
    <property type="entry name" value="Zinc/RING finger domain, C3HC4 (zinc finger)"/>
    <property type="match status" value="1"/>
</dbReference>
<dbReference type="SMART" id="SM00336">
    <property type="entry name" value="BBOX"/>
    <property type="match status" value="2"/>
</dbReference>
<protein>
    <submittedName>
        <fullName evidence="7">B box-type domain-containing protein</fullName>
    </submittedName>
</protein>
<dbReference type="PANTHER" id="PTHR25462">
    <property type="entry name" value="BONUS, ISOFORM C-RELATED"/>
    <property type="match status" value="1"/>
</dbReference>
<dbReference type="InterPro" id="IPR001841">
    <property type="entry name" value="Znf_RING"/>
</dbReference>
<dbReference type="SUPFAM" id="SSF57845">
    <property type="entry name" value="B-box zinc-binding domain"/>
    <property type="match status" value="1"/>
</dbReference>
<dbReference type="Pfam" id="PF00643">
    <property type="entry name" value="zf-B_box"/>
    <property type="match status" value="1"/>
</dbReference>
<organism evidence="5">
    <name type="scientific">Cladocopium goreaui</name>
    <dbReference type="NCBI Taxonomy" id="2562237"/>
    <lineage>
        <taxon>Eukaryota</taxon>
        <taxon>Sar</taxon>
        <taxon>Alveolata</taxon>
        <taxon>Dinophyceae</taxon>
        <taxon>Suessiales</taxon>
        <taxon>Symbiodiniaceae</taxon>
        <taxon>Cladocopium</taxon>
    </lineage>
</organism>
<accession>A0A9P1FUH4</accession>
<evidence type="ECO:0000256" key="2">
    <source>
        <dbReference type="PROSITE-ProRule" id="PRU00024"/>
    </source>
</evidence>
<keyword evidence="2" id="KW-0862">Zinc</keyword>
<proteinExistence type="predicted"/>
<dbReference type="PROSITE" id="PS50119">
    <property type="entry name" value="ZF_BBOX"/>
    <property type="match status" value="1"/>
</dbReference>
<feature type="domain" description="B box-type" evidence="4">
    <location>
        <begin position="149"/>
        <end position="190"/>
    </location>
</feature>